<proteinExistence type="predicted"/>
<dbReference type="Pfam" id="PF00753">
    <property type="entry name" value="Lactamase_B"/>
    <property type="match status" value="1"/>
</dbReference>
<dbReference type="Proteomes" id="UP001595772">
    <property type="component" value="Unassembled WGS sequence"/>
</dbReference>
<dbReference type="InterPro" id="IPR050662">
    <property type="entry name" value="Sec-metab_biosynth-thioest"/>
</dbReference>
<keyword evidence="3" id="KW-1185">Reference proteome</keyword>
<evidence type="ECO:0000313" key="3">
    <source>
        <dbReference type="Proteomes" id="UP001595772"/>
    </source>
</evidence>
<dbReference type="InterPro" id="IPR001279">
    <property type="entry name" value="Metallo-B-lactamas"/>
</dbReference>
<dbReference type="PANTHER" id="PTHR23131:SF4">
    <property type="entry name" value="METALLO-BETA-LACTAMASE SUPERFAMILY POTEIN"/>
    <property type="match status" value="1"/>
</dbReference>
<dbReference type="SUPFAM" id="SSF56281">
    <property type="entry name" value="Metallo-hydrolase/oxidoreductase"/>
    <property type="match status" value="1"/>
</dbReference>
<sequence length="319" mass="36694">MNIVETISQLTIPTPFEVGDVHVYLIKGDRLTLVDAGVKTKQAKSALEFQLKELGYKLNDIEQLILTHHHPDHIGLIEEFPRLQHIVAHEKVDVWLTRDPTFKQQNEQFFDLFYFQTGIPEKFHHVLSELTDTFRYAGEGTLTGTIEEGDLLPGHPEWKVIETKGHAQTHLSFLRESDGLFIGGDHLIKHVSPNPIIESPVNQGDERPKPMLQYRNSLKKCQRLEIATVLPGHGEKFSSVNEMITKRLFSQEKRANKVYNLLKSNPSTPYEICIQLFPRQYEKQINLTMSETIGQLDYLLDEGLIDYSMHDGIMNYYAK</sequence>
<dbReference type="RefSeq" id="WP_379495354.1">
    <property type="nucleotide sequence ID" value="NZ_JBHSAO010000001.1"/>
</dbReference>
<name>A0ABV8GT42_9BACI</name>
<dbReference type="EMBL" id="JBHSAO010000001">
    <property type="protein sequence ID" value="MFC4022860.1"/>
    <property type="molecule type" value="Genomic_DNA"/>
</dbReference>
<dbReference type="Gene3D" id="3.60.15.10">
    <property type="entry name" value="Ribonuclease Z/Hydroxyacylglutathione hydrolase-like"/>
    <property type="match status" value="1"/>
</dbReference>
<evidence type="ECO:0000259" key="1">
    <source>
        <dbReference type="SMART" id="SM00849"/>
    </source>
</evidence>
<accession>A0ABV8GT42</accession>
<reference evidence="3" key="1">
    <citation type="journal article" date="2019" name="Int. J. Syst. Evol. Microbiol.">
        <title>The Global Catalogue of Microorganisms (GCM) 10K type strain sequencing project: providing services to taxonomists for standard genome sequencing and annotation.</title>
        <authorList>
            <consortium name="The Broad Institute Genomics Platform"/>
            <consortium name="The Broad Institute Genome Sequencing Center for Infectious Disease"/>
            <person name="Wu L."/>
            <person name="Ma J."/>
        </authorList>
    </citation>
    <scope>NUCLEOTIDE SEQUENCE [LARGE SCALE GENOMIC DNA]</scope>
    <source>
        <strain evidence="3">IBRC-M 10703</strain>
    </source>
</reference>
<organism evidence="2 3">
    <name type="scientific">Oceanobacillus longus</name>
    <dbReference type="NCBI Taxonomy" id="930120"/>
    <lineage>
        <taxon>Bacteria</taxon>
        <taxon>Bacillati</taxon>
        <taxon>Bacillota</taxon>
        <taxon>Bacilli</taxon>
        <taxon>Bacillales</taxon>
        <taxon>Bacillaceae</taxon>
        <taxon>Oceanobacillus</taxon>
    </lineage>
</organism>
<evidence type="ECO:0000313" key="2">
    <source>
        <dbReference type="EMBL" id="MFC4022860.1"/>
    </source>
</evidence>
<protein>
    <submittedName>
        <fullName evidence="2">MBL fold metallo-hydrolase</fullName>
    </submittedName>
</protein>
<comment type="caution">
    <text evidence="2">The sequence shown here is derived from an EMBL/GenBank/DDBJ whole genome shotgun (WGS) entry which is preliminary data.</text>
</comment>
<dbReference type="InterPro" id="IPR036866">
    <property type="entry name" value="RibonucZ/Hydroxyglut_hydro"/>
</dbReference>
<dbReference type="SMART" id="SM00849">
    <property type="entry name" value="Lactamase_B"/>
    <property type="match status" value="1"/>
</dbReference>
<gene>
    <name evidence="2" type="ORF">ACFOUV_03415</name>
</gene>
<feature type="domain" description="Metallo-beta-lactamase" evidence="1">
    <location>
        <begin position="20"/>
        <end position="233"/>
    </location>
</feature>
<dbReference type="PANTHER" id="PTHR23131">
    <property type="entry name" value="ENDORIBONUCLEASE LACTB2"/>
    <property type="match status" value="1"/>
</dbReference>